<dbReference type="PANTHER" id="PTHR24198:SF165">
    <property type="entry name" value="ANKYRIN REPEAT-CONTAINING PROTEIN-RELATED"/>
    <property type="match status" value="1"/>
</dbReference>
<organism evidence="6">
    <name type="scientific">Gibberella zeae</name>
    <name type="common">Wheat head blight fungus</name>
    <name type="synonym">Fusarium graminearum</name>
    <dbReference type="NCBI Taxonomy" id="5518"/>
    <lineage>
        <taxon>Eukaryota</taxon>
        <taxon>Fungi</taxon>
        <taxon>Dikarya</taxon>
        <taxon>Ascomycota</taxon>
        <taxon>Pezizomycotina</taxon>
        <taxon>Sordariomycetes</taxon>
        <taxon>Hypocreomycetidae</taxon>
        <taxon>Hypocreales</taxon>
        <taxon>Nectriaceae</taxon>
        <taxon>Fusarium</taxon>
    </lineage>
</organism>
<proteinExistence type="predicted"/>
<dbReference type="InterPro" id="IPR002495">
    <property type="entry name" value="Glyco_trans_8"/>
</dbReference>
<dbReference type="InterPro" id="IPR027417">
    <property type="entry name" value="P-loop_NTPase"/>
</dbReference>
<dbReference type="InterPro" id="IPR036770">
    <property type="entry name" value="Ankyrin_rpt-contain_sf"/>
</dbReference>
<feature type="repeat" description="ANK" evidence="3">
    <location>
        <begin position="1468"/>
        <end position="1490"/>
    </location>
</feature>
<accession>A0A4E9EHI2</accession>
<feature type="repeat" description="ANK" evidence="3">
    <location>
        <begin position="1257"/>
        <end position="1289"/>
    </location>
</feature>
<evidence type="ECO:0000313" key="6">
    <source>
        <dbReference type="EMBL" id="VIO62157.1"/>
    </source>
</evidence>
<feature type="repeat" description="ANK" evidence="3">
    <location>
        <begin position="1327"/>
        <end position="1359"/>
    </location>
</feature>
<evidence type="ECO:0000256" key="2">
    <source>
        <dbReference type="ARBA" id="ARBA00023043"/>
    </source>
</evidence>
<keyword evidence="1" id="KW-0677">Repeat</keyword>
<feature type="repeat" description="ANK" evidence="3">
    <location>
        <begin position="1536"/>
        <end position="1563"/>
    </location>
</feature>
<dbReference type="InterPro" id="IPR029044">
    <property type="entry name" value="Nucleotide-diphossugar_trans"/>
</dbReference>
<dbReference type="PANTHER" id="PTHR24198">
    <property type="entry name" value="ANKYRIN REPEAT AND PROTEIN KINASE DOMAIN-CONTAINING PROTEIN"/>
    <property type="match status" value="1"/>
</dbReference>
<feature type="repeat" description="ANK" evidence="3">
    <location>
        <begin position="1187"/>
        <end position="1213"/>
    </location>
</feature>
<feature type="repeat" description="ANK" evidence="3">
    <location>
        <begin position="1292"/>
        <end position="1324"/>
    </location>
</feature>
<protein>
    <submittedName>
        <fullName evidence="6">Uncharacterized protein</fullName>
    </submittedName>
</protein>
<dbReference type="SUPFAM" id="SSF48403">
    <property type="entry name" value="Ankyrin repeat"/>
    <property type="match status" value="2"/>
</dbReference>
<feature type="repeat" description="ANK" evidence="3">
    <location>
        <begin position="1007"/>
        <end position="1039"/>
    </location>
</feature>
<feature type="repeat" description="ANK" evidence="3">
    <location>
        <begin position="904"/>
        <end position="936"/>
    </location>
</feature>
<dbReference type="SMART" id="SM00248">
    <property type="entry name" value="ANK"/>
    <property type="match status" value="22"/>
</dbReference>
<dbReference type="PROSITE" id="PS50088">
    <property type="entry name" value="ANK_REPEAT"/>
    <property type="match status" value="13"/>
</dbReference>
<dbReference type="SUPFAM" id="SSF53448">
    <property type="entry name" value="Nucleotide-diphospho-sugar transferases"/>
    <property type="match status" value="1"/>
</dbReference>
<evidence type="ECO:0000259" key="4">
    <source>
        <dbReference type="Pfam" id="PF14479"/>
    </source>
</evidence>
<dbReference type="Gene3D" id="3.40.50.300">
    <property type="entry name" value="P-loop containing nucleotide triphosphate hydrolases"/>
    <property type="match status" value="1"/>
</dbReference>
<evidence type="ECO:0000256" key="3">
    <source>
        <dbReference type="PROSITE-ProRule" id="PRU00023"/>
    </source>
</evidence>
<dbReference type="Gene3D" id="1.20.120.1020">
    <property type="entry name" value="Prion-inhibition and propagation, HeLo domain"/>
    <property type="match status" value="1"/>
</dbReference>
<dbReference type="SUPFAM" id="SSF52540">
    <property type="entry name" value="P-loop containing nucleoside triphosphate hydrolases"/>
    <property type="match status" value="1"/>
</dbReference>
<dbReference type="InterPro" id="IPR056884">
    <property type="entry name" value="NPHP3-like_N"/>
</dbReference>
<dbReference type="Gene3D" id="3.90.550.10">
    <property type="entry name" value="Spore Coat Polysaccharide Biosynthesis Protein SpsA, Chain A"/>
    <property type="match status" value="1"/>
</dbReference>
<evidence type="ECO:0000256" key="1">
    <source>
        <dbReference type="ARBA" id="ARBA00022737"/>
    </source>
</evidence>
<feature type="repeat" description="ANK" evidence="3">
    <location>
        <begin position="1222"/>
        <end position="1254"/>
    </location>
</feature>
<dbReference type="InterPro" id="IPR029498">
    <property type="entry name" value="HeLo_dom"/>
</dbReference>
<dbReference type="CDD" id="cd02537">
    <property type="entry name" value="GT8_Glycogenin"/>
    <property type="match status" value="1"/>
</dbReference>
<dbReference type="Pfam" id="PF14479">
    <property type="entry name" value="HeLo"/>
    <property type="match status" value="1"/>
</dbReference>
<dbReference type="Pfam" id="PF24883">
    <property type="entry name" value="NPHP3_N"/>
    <property type="match status" value="1"/>
</dbReference>
<feature type="repeat" description="ANK" evidence="3">
    <location>
        <begin position="871"/>
        <end position="903"/>
    </location>
</feature>
<dbReference type="Pfam" id="PF01501">
    <property type="entry name" value="Glyco_transf_8"/>
    <property type="match status" value="1"/>
</dbReference>
<gene>
    <name evidence="6" type="ORF">FUG_LOCUS469532</name>
</gene>
<dbReference type="GO" id="GO:0016757">
    <property type="term" value="F:glycosyltransferase activity"/>
    <property type="evidence" value="ECO:0007669"/>
    <property type="project" value="InterPro"/>
</dbReference>
<feature type="domain" description="Prion-inhibition and propagation HeLo" evidence="4">
    <location>
        <begin position="142"/>
        <end position="223"/>
    </location>
</feature>
<feature type="domain" description="Nephrocystin 3-like N-terminal" evidence="5">
    <location>
        <begin position="331"/>
        <end position="497"/>
    </location>
</feature>
<dbReference type="InterPro" id="IPR038305">
    <property type="entry name" value="HeLo_sf"/>
</dbReference>
<reference evidence="6" key="1">
    <citation type="submission" date="2019-04" db="EMBL/GenBank/DDBJ databases">
        <authorList>
            <person name="Melise S."/>
            <person name="Noan J."/>
            <person name="Okalmin O."/>
        </authorList>
    </citation>
    <scope>NUCLEOTIDE SEQUENCE</scope>
    <source>
        <strain evidence="6">FN9</strain>
    </source>
</reference>
<feature type="repeat" description="ANK" evidence="3">
    <location>
        <begin position="1152"/>
        <end position="1177"/>
    </location>
</feature>
<feature type="repeat" description="ANK" evidence="3">
    <location>
        <begin position="1362"/>
        <end position="1394"/>
    </location>
</feature>
<sequence length="1969" mass="219593">MDATTASGLPPNVVIFSPQNSPSVKSLLEAGLFTRLVTSASTTPEKLAALKNHAEVKDDFCLFHRYAILVFDAGENADAHHEHFRTICLALKELDIGLDVAGCINDATDSLAAGFQLDKVNDKSALVIDLIEQEEDSDEEEEMFVMFQSYKSSSADSHILDTRFRAARTRFEQWGASVGISQGLLLPDHYHGLKDENTASVIQDILHIIAKTICENGNAQQNLHQNERFAGILQSRRKRLRWALGGKEDRTEQVEVFEKLVQQLHNLVSVDQNGHKHSGDHKDEGWSDVRQILLNMEQGMKNEMQRDIYSWLGIPSSNDKYQDSLDQRVENTCSWIFDRQEFENWVSPENPTSPALLWITGPAGFGKTILCARIVQHLSKTLDSPVSYFFFTSDLGTRDTPYLALRSWIHQVADVHEDAFECVRRAWEAFPTEKASRRNLIDLFAEIVDAVPGCTFIADGLDECSQLGIDDFSLSRFLSDVLQAVANSNARLLFISRDEPEIREALEENAPEIFTEYRITPDDVRSDTAAFSQSIVDKKLSNKSEDIRTTISEAMTKRCEGQFLWIRMQEETLRKGMSKKRLHDAVENTPPGLDRLYDHNWKRIMEMSQWEKDRVFALLRWAAFARRALSVWEITEAVLITQFEELDPDEYPDEVDNEYVKTEIVGLCGPLLEVKDMFVHIPHFSVRQYLGQHLPLPSWIQHNGKLQSSYEAYHHTVIARACLLYLNQPQVWREKYDPNIAGRSLRWYATGIWVKHMKDASSDDSVWELATDLLREENPLWKPFSEYVASVMNANAKKEGETEYHRPCNPLEYALNYGWNDMANNLINETNANRPSSCGRAPLIEACKANMPETVEKLLQCGADVGATWPDTHTCLHLAVWNEFDEIVKILLSHGADPSAQDDSGRTPLHVASVKGNLRCCDYLIKGGADLTKKEYQGMNAVHMACCKTGNSEVARLILQNGPDSMTVEQSSAGPPLHFVCRTGDTEMAKVLIDHGCAPSFTVVKPNGGTAVMLAAVQGHTDLVKLLLDHGADTTLSTVTKDGGLTLLHLACMMEDSEDLMKAILRPGIEVSMFMVDSEGRTPLHFASYHGRTNAVKSILDYKHDNTRTMLDAKTTKLHTPLWRAAWKGHTEVATVLLDHGAAETLTMTDTNGKTALWIASRHGNTSIVEQLLIRGAAETITMASADKDTPLWVASNYGHVDIVKLLLEHGAESTMAVVDVNGETPLYAASRRGHLEIVKLLLDHGAESTIESIDVHHETALYAAADTGQVEIVRELLAHGAKSTVTTMTAFGNSPLYAACKSGELDIVKQLLDHGAEATVTVANDKGNTPLHEALYKGHVEMINLLFEHGAESTVRVLDKDGDCPLYMAAARGDIGPVDKLLEHGAESDIATLTADNRSIIFAAAESGSLEVFQRLLEYPGAESTLMLVDDYNKSILFAASKGGSAGIVKELLDRGMEKYIDLPSNSGDTPLSVAAHHDNVEVVTLLLSVPEVSINHANNYGVTPLFSAARFGYVETVNILLSSPDIELDCRNWKFLTPLHAAVANGHVEIAKLLIESGASVVAWPIIGQNLLWWAGRTGKHEMVELLQSIGLTEDSLGPFRYFQREAPPDDAPTVVCDVELGYCDVCTLSVENDKGYGCNKCWSEYWEEILLNKMVSKTELPKEPKVWATLVTNTDYLKGVLTLNYRLRCVKSRYPLLVLYTNALSEEGLDVLKKRDIRTLEVQRISPTTSRDYLEDSRFTECWTKLIAFTLTDFSRIVLLDSDMLPLHNMDELMDIELDAPSDETGAVTQSNKLFAASHACTCNPLRKAHYPPNWIPANCSFTSQHDKPEIAQTHGASLSTGLGKLNSGLLVINPSKYLFDQILAKMDDPSCSEYKFPDQDLLADVFKDRWVALPYIYNALKTMRNPSVHGAIWRDGRVKNVHYILSPKPWDELAADGSWAGGQETHKWWHDAYKSMLAEEKALGL</sequence>
<dbReference type="Gene3D" id="1.25.40.20">
    <property type="entry name" value="Ankyrin repeat-containing domain"/>
    <property type="match status" value="5"/>
</dbReference>
<dbReference type="InterPro" id="IPR002110">
    <property type="entry name" value="Ankyrin_rpt"/>
</dbReference>
<dbReference type="PRINTS" id="PR01415">
    <property type="entry name" value="ANKYRIN"/>
</dbReference>
<dbReference type="EMBL" id="CAAKMV010000159">
    <property type="protein sequence ID" value="VIO62157.1"/>
    <property type="molecule type" value="Genomic_DNA"/>
</dbReference>
<dbReference type="Pfam" id="PF12796">
    <property type="entry name" value="Ank_2"/>
    <property type="match status" value="7"/>
</dbReference>
<dbReference type="PROSITE" id="PS50297">
    <property type="entry name" value="ANK_REP_REGION"/>
    <property type="match status" value="13"/>
</dbReference>
<dbReference type="Pfam" id="PF00023">
    <property type="entry name" value="Ank"/>
    <property type="match status" value="2"/>
</dbReference>
<feature type="repeat" description="ANK" evidence="3">
    <location>
        <begin position="1079"/>
        <end position="1101"/>
    </location>
</feature>
<evidence type="ECO:0000259" key="5">
    <source>
        <dbReference type="Pfam" id="PF24883"/>
    </source>
</evidence>
<name>A0A4E9EHI2_GIBZA</name>
<keyword evidence="2 3" id="KW-0040">ANK repeat</keyword>